<dbReference type="OrthoDB" id="5979581at2759"/>
<dbReference type="AlphaFoldDB" id="A0A0C2G9C0"/>
<sequence length="63" mass="7218">LPRGKVIGKRWRIVRKLGEGGFGAVYKVEEINTNEFVMCRVTQSTDRVCSSKRAFVPFSRQTQ</sequence>
<name>A0A0C2G9C0_9BILA</name>
<evidence type="ECO:0000313" key="1">
    <source>
        <dbReference type="EMBL" id="KIH55434.1"/>
    </source>
</evidence>
<evidence type="ECO:0008006" key="3">
    <source>
        <dbReference type="Google" id="ProtNLM"/>
    </source>
</evidence>
<gene>
    <name evidence="1" type="ORF">ANCDUO_14408</name>
</gene>
<dbReference type="InterPro" id="IPR011009">
    <property type="entry name" value="Kinase-like_dom_sf"/>
</dbReference>
<feature type="non-terminal residue" evidence="1">
    <location>
        <position position="1"/>
    </location>
</feature>
<organism evidence="1 2">
    <name type="scientific">Ancylostoma duodenale</name>
    <dbReference type="NCBI Taxonomy" id="51022"/>
    <lineage>
        <taxon>Eukaryota</taxon>
        <taxon>Metazoa</taxon>
        <taxon>Ecdysozoa</taxon>
        <taxon>Nematoda</taxon>
        <taxon>Chromadorea</taxon>
        <taxon>Rhabditida</taxon>
        <taxon>Rhabditina</taxon>
        <taxon>Rhabditomorpha</taxon>
        <taxon>Strongyloidea</taxon>
        <taxon>Ancylostomatidae</taxon>
        <taxon>Ancylostomatinae</taxon>
        <taxon>Ancylostoma</taxon>
    </lineage>
</organism>
<reference evidence="1 2" key="1">
    <citation type="submission" date="2013-12" db="EMBL/GenBank/DDBJ databases">
        <title>Draft genome of the parsitic nematode Ancylostoma duodenale.</title>
        <authorList>
            <person name="Mitreva M."/>
        </authorList>
    </citation>
    <scope>NUCLEOTIDE SEQUENCE [LARGE SCALE GENOMIC DNA]</scope>
    <source>
        <strain evidence="1 2">Zhejiang</strain>
    </source>
</reference>
<evidence type="ECO:0000313" key="2">
    <source>
        <dbReference type="Proteomes" id="UP000054047"/>
    </source>
</evidence>
<dbReference type="EMBL" id="KN737352">
    <property type="protein sequence ID" value="KIH55434.1"/>
    <property type="molecule type" value="Genomic_DNA"/>
</dbReference>
<proteinExistence type="predicted"/>
<dbReference type="SUPFAM" id="SSF56112">
    <property type="entry name" value="Protein kinase-like (PK-like)"/>
    <property type="match status" value="1"/>
</dbReference>
<accession>A0A0C2G9C0</accession>
<dbReference type="Gene3D" id="3.30.200.20">
    <property type="entry name" value="Phosphorylase Kinase, domain 1"/>
    <property type="match status" value="1"/>
</dbReference>
<feature type="non-terminal residue" evidence="1">
    <location>
        <position position="63"/>
    </location>
</feature>
<dbReference type="Proteomes" id="UP000054047">
    <property type="component" value="Unassembled WGS sequence"/>
</dbReference>
<keyword evidence="2" id="KW-1185">Reference proteome</keyword>
<protein>
    <recommendedName>
        <fullName evidence="3">Protein kinase domain-containing protein</fullName>
    </recommendedName>
</protein>